<name>A0A3B6LQJ7_WHEAT</name>
<proteinExistence type="predicted"/>
<sequence>MISSWKIWIPWSMVGMMGRNACLHLLSSFTCMVSCQTSKVYSTCVHAPPDKTPKAHHGRLTHILTASKPKIHLIYAACVADRRLIPNTLSSSQVISRSLTNMCSSASWNSSPPGVLFIRQQGKKKPHVSMTLRRKRLMLIRRRRELRRAAGGAEMAMLNLRLHLENRRILAENERLRERAGVLRRENLTLRANLCKAAPALAEAAPGC</sequence>
<dbReference type="InterPro" id="IPR039312">
    <property type="entry name" value="ZPR"/>
</dbReference>
<dbReference type="Gramene" id="TraesWEE_scaffold_022244_01G000500.1">
    <property type="protein sequence ID" value="TraesWEE_scaffold_022244_01G000500.1"/>
    <property type="gene ID" value="TraesWEE_scaffold_022244_01G000500"/>
</dbReference>
<dbReference type="Gramene" id="TraesCS5B02G308900.1">
    <property type="protein sequence ID" value="TraesCS5B02G308900.1"/>
    <property type="gene ID" value="TraesCS5B02G308900"/>
</dbReference>
<dbReference type="Gramene" id="TraesCAD_scaffold_020656_01G000200.1">
    <property type="protein sequence ID" value="TraesCAD_scaffold_020656_01G000200.1"/>
    <property type="gene ID" value="TraesCAD_scaffold_020656_01G000200"/>
</dbReference>
<evidence type="ECO:0000313" key="4">
    <source>
        <dbReference type="Proteomes" id="UP000019116"/>
    </source>
</evidence>
<evidence type="ECO:0000256" key="2">
    <source>
        <dbReference type="SAM" id="SignalP"/>
    </source>
</evidence>
<dbReference type="SMR" id="A0A3B6LQJ7"/>
<reference evidence="3" key="1">
    <citation type="submission" date="2018-08" db="EMBL/GenBank/DDBJ databases">
        <authorList>
            <person name="Rossello M."/>
        </authorList>
    </citation>
    <scope>NUCLEOTIDE SEQUENCE [LARGE SCALE GENOMIC DNA]</scope>
    <source>
        <strain evidence="3">cv. Chinese Spring</strain>
    </source>
</reference>
<feature type="signal peptide" evidence="2">
    <location>
        <begin position="1"/>
        <end position="37"/>
    </location>
</feature>
<dbReference type="Gramene" id="TraesCS5B03G0785100.1">
    <property type="protein sequence ID" value="TraesCS5B03G0785100.1.CDS"/>
    <property type="gene ID" value="TraesCS5B03G0785100"/>
</dbReference>
<evidence type="ECO:0000313" key="3">
    <source>
        <dbReference type="EnsemblPlants" id="TraesCS5B02G308900.1"/>
    </source>
</evidence>
<feature type="coiled-coil region" evidence="1">
    <location>
        <begin position="166"/>
        <end position="193"/>
    </location>
</feature>
<dbReference type="OrthoDB" id="1918054at2759"/>
<dbReference type="PANTHER" id="PTHR33601">
    <property type="entry name" value="PROTEIN LITTLE ZIPPER 4"/>
    <property type="match status" value="1"/>
</dbReference>
<feature type="chain" id="PRO_5043177363" description="BZIP domain-containing protein" evidence="2">
    <location>
        <begin position="38"/>
        <end position="208"/>
    </location>
</feature>
<dbReference type="PaxDb" id="4565-Traes_5BL_D4B6EE334.1"/>
<reference evidence="3" key="2">
    <citation type="submission" date="2018-10" db="UniProtKB">
        <authorList>
            <consortium name="EnsemblPlants"/>
        </authorList>
    </citation>
    <scope>IDENTIFICATION</scope>
</reference>
<protein>
    <recommendedName>
        <fullName evidence="5">BZIP domain-containing protein</fullName>
    </recommendedName>
</protein>
<dbReference type="Gramene" id="TraesCLE_scaffold_017685_01G000200.1">
    <property type="protein sequence ID" value="TraesCLE_scaffold_017685_01G000200.1"/>
    <property type="gene ID" value="TraesCLE_scaffold_017685_01G000200"/>
</dbReference>
<keyword evidence="4" id="KW-1185">Reference proteome</keyword>
<dbReference type="STRING" id="4565.A0A3B6LQJ7"/>
<dbReference type="EnsemblPlants" id="TraesCS5B02G308900.1">
    <property type="protein sequence ID" value="TraesCS5B02G308900.1"/>
    <property type="gene ID" value="TraesCS5B02G308900"/>
</dbReference>
<dbReference type="PANTHER" id="PTHR33601:SF22">
    <property type="entry name" value="PROTEIN LITTLE ZIPPER 1"/>
    <property type="match status" value="1"/>
</dbReference>
<dbReference type="AlphaFoldDB" id="A0A3B6LQJ7"/>
<keyword evidence="2" id="KW-0732">Signal</keyword>
<accession>A0A3B6LQJ7</accession>
<organism evidence="3">
    <name type="scientific">Triticum aestivum</name>
    <name type="common">Wheat</name>
    <dbReference type="NCBI Taxonomy" id="4565"/>
    <lineage>
        <taxon>Eukaryota</taxon>
        <taxon>Viridiplantae</taxon>
        <taxon>Streptophyta</taxon>
        <taxon>Embryophyta</taxon>
        <taxon>Tracheophyta</taxon>
        <taxon>Spermatophyta</taxon>
        <taxon>Magnoliopsida</taxon>
        <taxon>Liliopsida</taxon>
        <taxon>Poales</taxon>
        <taxon>Poaceae</taxon>
        <taxon>BOP clade</taxon>
        <taxon>Pooideae</taxon>
        <taxon>Triticodae</taxon>
        <taxon>Triticeae</taxon>
        <taxon>Triticinae</taxon>
        <taxon>Triticum</taxon>
    </lineage>
</organism>
<keyword evidence="1" id="KW-0175">Coiled coil</keyword>
<dbReference type="Proteomes" id="UP000019116">
    <property type="component" value="Chromosome 5B"/>
</dbReference>
<dbReference type="OMA" id="RQCVHAP"/>
<dbReference type="Gramene" id="TraesROB_scaffold_019896_01G000200.1">
    <property type="protein sequence ID" value="TraesROB_scaffold_019896_01G000200.1"/>
    <property type="gene ID" value="TraesROB_scaffold_019896_01G000200"/>
</dbReference>
<evidence type="ECO:0008006" key="5">
    <source>
        <dbReference type="Google" id="ProtNLM"/>
    </source>
</evidence>
<evidence type="ECO:0000256" key="1">
    <source>
        <dbReference type="SAM" id="Coils"/>
    </source>
</evidence>